<reference evidence="1 2" key="1">
    <citation type="submission" date="2018-10" db="EMBL/GenBank/DDBJ databases">
        <authorList>
            <person name="Li J."/>
        </authorList>
    </citation>
    <scope>NUCLEOTIDE SEQUENCE [LARGE SCALE GENOMIC DNA]</scope>
    <source>
        <strain evidence="1 2">JCM 11654</strain>
    </source>
</reference>
<protein>
    <submittedName>
        <fullName evidence="1">Uncharacterized protein</fullName>
    </submittedName>
</protein>
<comment type="caution">
    <text evidence="1">The sequence shown here is derived from an EMBL/GenBank/DDBJ whole genome shotgun (WGS) entry which is preliminary data.</text>
</comment>
<dbReference type="AlphaFoldDB" id="A0A3L7ATZ5"/>
<gene>
    <name evidence="1" type="ORF">D9V34_07085</name>
</gene>
<dbReference type="Proteomes" id="UP000269438">
    <property type="component" value="Unassembled WGS sequence"/>
</dbReference>
<keyword evidence="2" id="KW-1185">Reference proteome</keyword>
<evidence type="ECO:0000313" key="2">
    <source>
        <dbReference type="Proteomes" id="UP000269438"/>
    </source>
</evidence>
<sequence>MIAAMPLTGAVVAAILSYRAALRQTGSTAASELISQLQKELSRYREDADRRATAQDERVNRLERYLDGYRSYAHQLRTHIFAGRGAPPPEWPKDLPR</sequence>
<accession>A0A3L7ATZ5</accession>
<dbReference type="EMBL" id="RCUY01000005">
    <property type="protein sequence ID" value="RLP83000.1"/>
    <property type="molecule type" value="Genomic_DNA"/>
</dbReference>
<name>A0A3L7ATZ5_9MICO</name>
<proteinExistence type="predicted"/>
<evidence type="ECO:0000313" key="1">
    <source>
        <dbReference type="EMBL" id="RLP83000.1"/>
    </source>
</evidence>
<organism evidence="1 2">
    <name type="scientific">Mycetocola lacteus</name>
    <dbReference type="NCBI Taxonomy" id="76637"/>
    <lineage>
        <taxon>Bacteria</taxon>
        <taxon>Bacillati</taxon>
        <taxon>Actinomycetota</taxon>
        <taxon>Actinomycetes</taxon>
        <taxon>Micrococcales</taxon>
        <taxon>Microbacteriaceae</taxon>
        <taxon>Mycetocola</taxon>
    </lineage>
</organism>